<dbReference type="InterPro" id="IPR007278">
    <property type="entry name" value="DUF397"/>
</dbReference>
<comment type="caution">
    <text evidence="2">The sequence shown here is derived from an EMBL/GenBank/DDBJ whole genome shotgun (WGS) entry which is preliminary data.</text>
</comment>
<accession>A0ABV9VD53</accession>
<dbReference type="Pfam" id="PF04149">
    <property type="entry name" value="DUF397"/>
    <property type="match status" value="1"/>
</dbReference>
<dbReference type="EMBL" id="JBHSJE010000007">
    <property type="protein sequence ID" value="MFC4981596.1"/>
    <property type="molecule type" value="Genomic_DNA"/>
</dbReference>
<dbReference type="Proteomes" id="UP001595908">
    <property type="component" value="Unassembled WGS sequence"/>
</dbReference>
<reference evidence="3" key="1">
    <citation type="journal article" date="2019" name="Int. J. Syst. Evol. Microbiol.">
        <title>The Global Catalogue of Microorganisms (GCM) 10K type strain sequencing project: providing services to taxonomists for standard genome sequencing and annotation.</title>
        <authorList>
            <consortium name="The Broad Institute Genomics Platform"/>
            <consortium name="The Broad Institute Genome Sequencing Center for Infectious Disease"/>
            <person name="Wu L."/>
            <person name="Ma J."/>
        </authorList>
    </citation>
    <scope>NUCLEOTIDE SEQUENCE [LARGE SCALE GENOMIC DNA]</scope>
    <source>
        <strain evidence="3">ICMP 257</strain>
    </source>
</reference>
<gene>
    <name evidence="2" type="ORF">ACFPL4_25105</name>
</gene>
<proteinExistence type="predicted"/>
<dbReference type="RefSeq" id="WP_051710044.1">
    <property type="nucleotide sequence ID" value="NZ_JBHSJE010000007.1"/>
</dbReference>
<organism evidence="2 3">
    <name type="scientific">Streptomyces atroolivaceus</name>
    <dbReference type="NCBI Taxonomy" id="66869"/>
    <lineage>
        <taxon>Bacteria</taxon>
        <taxon>Bacillati</taxon>
        <taxon>Actinomycetota</taxon>
        <taxon>Actinomycetes</taxon>
        <taxon>Kitasatosporales</taxon>
        <taxon>Streptomycetaceae</taxon>
        <taxon>Streptomyces</taxon>
    </lineage>
</organism>
<evidence type="ECO:0000313" key="3">
    <source>
        <dbReference type="Proteomes" id="UP001595908"/>
    </source>
</evidence>
<name>A0ABV9VD53_STRAZ</name>
<evidence type="ECO:0000259" key="1">
    <source>
        <dbReference type="Pfam" id="PF04149"/>
    </source>
</evidence>
<sequence>MAKSSYSSSGDGNDCIEVASTPGAVHVRNSKQPPGPRLGFAPGTWAAFVAYAAGS</sequence>
<feature type="domain" description="DUF397" evidence="1">
    <location>
        <begin position="3"/>
        <end position="52"/>
    </location>
</feature>
<keyword evidence="3" id="KW-1185">Reference proteome</keyword>
<dbReference type="GeneID" id="96256741"/>
<protein>
    <submittedName>
        <fullName evidence="2">DUF397 domain-containing protein</fullName>
    </submittedName>
</protein>
<evidence type="ECO:0000313" key="2">
    <source>
        <dbReference type="EMBL" id="MFC4981596.1"/>
    </source>
</evidence>